<comment type="caution">
    <text evidence="1">The sequence shown here is derived from an EMBL/GenBank/DDBJ whole genome shotgun (WGS) entry which is preliminary data.</text>
</comment>
<evidence type="ECO:0000313" key="1">
    <source>
        <dbReference type="EMBL" id="TVT86894.1"/>
    </source>
</evidence>
<gene>
    <name evidence="1" type="ORF">FPV60_02440</name>
</gene>
<reference evidence="1 2" key="1">
    <citation type="submission" date="2019-07" db="EMBL/GenBank/DDBJ databases">
        <title>Draft Genome Sequence of the first blaOXA-58-Harboring Acinetobacter colistiniresistens clinical isolate from Brazil.</title>
        <authorList>
            <person name="Favaro L.S."/>
            <person name="Paula-Petroli S.B."/>
            <person name="Moura C.F."/>
            <person name="Tognim M.C.B."/>
            <person name="Venancio E.J."/>
            <person name="Yamada-Ogatta S.F."/>
            <person name="Carrara-Marroni F.E."/>
        </authorList>
    </citation>
    <scope>NUCLEOTIDE SEQUENCE [LARGE SCALE GENOMIC DNA]</scope>
    <source>
        <strain evidence="1 2">DL</strain>
    </source>
</reference>
<accession>A0A558FN13</accession>
<dbReference type="EMBL" id="VMTP01000018">
    <property type="protein sequence ID" value="TVT86894.1"/>
    <property type="molecule type" value="Genomic_DNA"/>
</dbReference>
<dbReference type="Proteomes" id="UP000316981">
    <property type="component" value="Unassembled WGS sequence"/>
</dbReference>
<evidence type="ECO:0000313" key="2">
    <source>
        <dbReference type="Proteomes" id="UP000316981"/>
    </source>
</evidence>
<protein>
    <submittedName>
        <fullName evidence="1">Uncharacterized protein</fullName>
    </submittedName>
</protein>
<name>A0A558FN13_9GAMM</name>
<proteinExistence type="predicted"/>
<dbReference type="AlphaFoldDB" id="A0A558FN13"/>
<organism evidence="1 2">
    <name type="scientific">Acinetobacter colistiniresistens</name>
    <dbReference type="NCBI Taxonomy" id="280145"/>
    <lineage>
        <taxon>Bacteria</taxon>
        <taxon>Pseudomonadati</taxon>
        <taxon>Pseudomonadota</taxon>
        <taxon>Gammaproteobacteria</taxon>
        <taxon>Moraxellales</taxon>
        <taxon>Moraxellaceae</taxon>
        <taxon>Acinetobacter</taxon>
    </lineage>
</organism>
<sequence>MVIRGPIGCTIDFRCRLLHLEIILLKKPSRIALCNKAIDNYEDESISYEDLPKALDLTIEYSYKYSGLEELWCSIKKIILTAIENKTAVFFFF</sequence>